<accession>A0AAN7CB38</accession>
<dbReference type="Gene3D" id="3.90.550.10">
    <property type="entry name" value="Spore Coat Polysaccharide Biosynthesis Protein SpsA, Chain A"/>
    <property type="match status" value="1"/>
</dbReference>
<reference evidence="2" key="2">
    <citation type="submission" date="2023-05" db="EMBL/GenBank/DDBJ databases">
        <authorList>
            <consortium name="Lawrence Berkeley National Laboratory"/>
            <person name="Steindorff A."/>
            <person name="Hensen N."/>
            <person name="Bonometti L."/>
            <person name="Westerberg I."/>
            <person name="Brannstrom I.O."/>
            <person name="Guillou S."/>
            <person name="Cros-Aarteil S."/>
            <person name="Calhoun S."/>
            <person name="Haridas S."/>
            <person name="Kuo A."/>
            <person name="Mondo S."/>
            <person name="Pangilinan J."/>
            <person name="Riley R."/>
            <person name="Labutti K."/>
            <person name="Andreopoulos B."/>
            <person name="Lipzen A."/>
            <person name="Chen C."/>
            <person name="Yanf M."/>
            <person name="Daum C."/>
            <person name="Ng V."/>
            <person name="Clum A."/>
            <person name="Ohm R."/>
            <person name="Martin F."/>
            <person name="Silar P."/>
            <person name="Natvig D."/>
            <person name="Lalanne C."/>
            <person name="Gautier V."/>
            <person name="Ament-Velasquez S.L."/>
            <person name="Kruys A."/>
            <person name="Hutchinson M.I."/>
            <person name="Powell A.J."/>
            <person name="Barry K."/>
            <person name="Miller A.N."/>
            <person name="Grigoriev I.V."/>
            <person name="Debuchy R."/>
            <person name="Gladieux P."/>
            <person name="Thoren M.H."/>
            <person name="Johannesson H."/>
        </authorList>
    </citation>
    <scope>NUCLEOTIDE SEQUENCE</scope>
    <source>
        <strain evidence="2">CBS 532.94</strain>
    </source>
</reference>
<feature type="region of interest" description="Disordered" evidence="1">
    <location>
        <begin position="322"/>
        <end position="346"/>
    </location>
</feature>
<dbReference type="EMBL" id="MU860125">
    <property type="protein sequence ID" value="KAK4237728.1"/>
    <property type="molecule type" value="Genomic_DNA"/>
</dbReference>
<dbReference type="InterPro" id="IPR029044">
    <property type="entry name" value="Nucleotide-diphossugar_trans"/>
</dbReference>
<evidence type="ECO:0000256" key="1">
    <source>
        <dbReference type="SAM" id="MobiDB-lite"/>
    </source>
</evidence>
<dbReference type="GO" id="GO:0051479">
    <property type="term" value="P:mannosylglycerate biosynthetic process"/>
    <property type="evidence" value="ECO:0007669"/>
    <property type="project" value="InterPro"/>
</dbReference>
<dbReference type="Proteomes" id="UP001303760">
    <property type="component" value="Unassembled WGS sequence"/>
</dbReference>
<evidence type="ECO:0000313" key="2">
    <source>
        <dbReference type="EMBL" id="KAK4237728.1"/>
    </source>
</evidence>
<dbReference type="Pfam" id="PF09488">
    <property type="entry name" value="Osmo_MPGsynth"/>
    <property type="match status" value="1"/>
</dbReference>
<sequence length="467" mass="50500">MRLTLPSSSRSFGLLHIAEEVRVLDLDAQDPGGTEEESNNPQGQSEASGGDTVCLLRGTLDKVLSEMIIVVPCKDEALSVVKGVISAIPASCLTILVSNCERGEHDLDRYMQQVEMIKTFAGYGRNILAIHQKDATAGAAFQAAGMPNLIDPSDGTIRNGKGEGMLLGIAIAAAFFPTRRYIGFVDADNLHAGSVNEYCRAFAAGFAMSSSPDREDTMVRLRWASKPKMRNGQIEFVAEGRCSKIVNPWLNRLLMACGGGKRNSNLKSLSATDTDKAFITTGNAGEHAMTMDLALKLRMAAGYAIEPFHFVDLLERTQILSASGKTSERQNPTDRANNGTKTPKPLDKPIRVLQVRTLSPHFHRASDNDHITRMWASGLGSIYHGTATYRHFQGSDDGPISKLRREIDAFAAERGAVDGETGELPRPRVYQALEDMDMARFGEVLGSSLGIGSLRAFGFAGGHPASV</sequence>
<dbReference type="GO" id="GO:0050504">
    <property type="term" value="F:mannosyl-3-phosphoglycerate synthase activity"/>
    <property type="evidence" value="ECO:0007669"/>
    <property type="project" value="InterPro"/>
</dbReference>
<organism evidence="2 3">
    <name type="scientific">Achaetomium macrosporum</name>
    <dbReference type="NCBI Taxonomy" id="79813"/>
    <lineage>
        <taxon>Eukaryota</taxon>
        <taxon>Fungi</taxon>
        <taxon>Dikarya</taxon>
        <taxon>Ascomycota</taxon>
        <taxon>Pezizomycotina</taxon>
        <taxon>Sordariomycetes</taxon>
        <taxon>Sordariomycetidae</taxon>
        <taxon>Sordariales</taxon>
        <taxon>Chaetomiaceae</taxon>
        <taxon>Achaetomium</taxon>
    </lineage>
</organism>
<evidence type="ECO:0000313" key="3">
    <source>
        <dbReference type="Proteomes" id="UP001303760"/>
    </source>
</evidence>
<dbReference type="AlphaFoldDB" id="A0AAN7CB38"/>
<dbReference type="GO" id="GO:0005737">
    <property type="term" value="C:cytoplasm"/>
    <property type="evidence" value="ECO:0007669"/>
    <property type="project" value="InterPro"/>
</dbReference>
<name>A0AAN7CB38_9PEZI</name>
<dbReference type="InterPro" id="IPR012812">
    <property type="entry name" value="Osmo_MPG_synth"/>
</dbReference>
<gene>
    <name evidence="2" type="ORF">C8A03DRAFT_44444</name>
</gene>
<proteinExistence type="predicted"/>
<protein>
    <submittedName>
        <fullName evidence="2">Mannosyl-3-phosphoglycerate synthase</fullName>
    </submittedName>
</protein>
<reference evidence="2" key="1">
    <citation type="journal article" date="2023" name="Mol. Phylogenet. Evol.">
        <title>Genome-scale phylogeny and comparative genomics of the fungal order Sordariales.</title>
        <authorList>
            <person name="Hensen N."/>
            <person name="Bonometti L."/>
            <person name="Westerberg I."/>
            <person name="Brannstrom I.O."/>
            <person name="Guillou S."/>
            <person name="Cros-Aarteil S."/>
            <person name="Calhoun S."/>
            <person name="Haridas S."/>
            <person name="Kuo A."/>
            <person name="Mondo S."/>
            <person name="Pangilinan J."/>
            <person name="Riley R."/>
            <person name="LaButti K."/>
            <person name="Andreopoulos B."/>
            <person name="Lipzen A."/>
            <person name="Chen C."/>
            <person name="Yan M."/>
            <person name="Daum C."/>
            <person name="Ng V."/>
            <person name="Clum A."/>
            <person name="Steindorff A."/>
            <person name="Ohm R.A."/>
            <person name="Martin F."/>
            <person name="Silar P."/>
            <person name="Natvig D.O."/>
            <person name="Lalanne C."/>
            <person name="Gautier V."/>
            <person name="Ament-Velasquez S.L."/>
            <person name="Kruys A."/>
            <person name="Hutchinson M.I."/>
            <person name="Powell A.J."/>
            <person name="Barry K."/>
            <person name="Miller A.N."/>
            <person name="Grigoriev I.V."/>
            <person name="Debuchy R."/>
            <person name="Gladieux P."/>
            <person name="Hiltunen Thoren M."/>
            <person name="Johannesson H."/>
        </authorList>
    </citation>
    <scope>NUCLEOTIDE SEQUENCE</scope>
    <source>
        <strain evidence="2">CBS 532.94</strain>
    </source>
</reference>
<comment type="caution">
    <text evidence="2">The sequence shown here is derived from an EMBL/GenBank/DDBJ whole genome shotgun (WGS) entry which is preliminary data.</text>
</comment>
<keyword evidence="3" id="KW-1185">Reference proteome</keyword>
<feature type="region of interest" description="Disordered" evidence="1">
    <location>
        <begin position="29"/>
        <end position="50"/>
    </location>
</feature>